<dbReference type="PANTHER" id="PTHR12429">
    <property type="entry name" value="NEURALIZED"/>
    <property type="match status" value="1"/>
</dbReference>
<gene>
    <name evidence="2" type="ORF">BRAFLDRAFT_220902</name>
</gene>
<dbReference type="FunFam" id="2.60.120.920:FF:000113">
    <property type="entry name" value="Uncharacterized protein"/>
    <property type="match status" value="1"/>
</dbReference>
<dbReference type="EMBL" id="GG666623">
    <property type="protein sequence ID" value="EEN48042.1"/>
    <property type="molecule type" value="Genomic_DNA"/>
</dbReference>
<dbReference type="SMART" id="SM00588">
    <property type="entry name" value="NEUZ"/>
    <property type="match status" value="1"/>
</dbReference>
<dbReference type="Pfam" id="PF07177">
    <property type="entry name" value="Neuralized"/>
    <property type="match status" value="1"/>
</dbReference>
<proteinExistence type="predicted"/>
<protein>
    <recommendedName>
        <fullName evidence="1">NHR domain-containing protein</fullName>
    </recommendedName>
</protein>
<feature type="domain" description="NHR" evidence="1">
    <location>
        <begin position="1"/>
        <end position="122"/>
    </location>
</feature>
<feature type="non-terminal residue" evidence="2">
    <location>
        <position position="122"/>
    </location>
</feature>
<feature type="non-terminal residue" evidence="2">
    <location>
        <position position="1"/>
    </location>
</feature>
<dbReference type="InterPro" id="IPR006573">
    <property type="entry name" value="NHR_dom"/>
</dbReference>
<evidence type="ECO:0000259" key="1">
    <source>
        <dbReference type="PROSITE" id="PS51065"/>
    </source>
</evidence>
<evidence type="ECO:0000313" key="2">
    <source>
        <dbReference type="EMBL" id="EEN48042.1"/>
    </source>
</evidence>
<dbReference type="Gene3D" id="2.60.120.920">
    <property type="match status" value="1"/>
</dbReference>
<name>C3ZHP7_BRAFL</name>
<sequence length="122" mass="13672">SGIVFSDRPVVVDEKVSIELTEYWYDRKGSSKGDLVLGVTTVDPFTLESANLPPNAIPHLTNREGYWAMRIRRQRIVPGDVMTVFVSSVGNLMYSVNDKDKGVLIPDLPTDQPLWVMMDMDG</sequence>
<accession>C3ZHP7</accession>
<dbReference type="InParanoid" id="C3ZHP7"/>
<dbReference type="InterPro" id="IPR043136">
    <property type="entry name" value="B30.2/SPRY_sf"/>
</dbReference>
<dbReference type="STRING" id="7739.C3ZHP7"/>
<organism>
    <name type="scientific">Branchiostoma floridae</name>
    <name type="common">Florida lancelet</name>
    <name type="synonym">Amphioxus</name>
    <dbReference type="NCBI Taxonomy" id="7739"/>
    <lineage>
        <taxon>Eukaryota</taxon>
        <taxon>Metazoa</taxon>
        <taxon>Chordata</taxon>
        <taxon>Cephalochordata</taxon>
        <taxon>Leptocardii</taxon>
        <taxon>Amphioxiformes</taxon>
        <taxon>Branchiostomatidae</taxon>
        <taxon>Branchiostoma</taxon>
    </lineage>
</organism>
<dbReference type="AlphaFoldDB" id="C3ZHP7"/>
<dbReference type="PANTHER" id="PTHR12429:SF6">
    <property type="entry name" value="PROTEIN NEURALIZED"/>
    <property type="match status" value="1"/>
</dbReference>
<dbReference type="eggNOG" id="KOG4625">
    <property type="taxonomic scope" value="Eukaryota"/>
</dbReference>
<reference evidence="2" key="1">
    <citation type="journal article" date="2008" name="Nature">
        <title>The amphioxus genome and the evolution of the chordate karyotype.</title>
        <authorList>
            <consortium name="US DOE Joint Genome Institute (JGI-PGF)"/>
            <person name="Putnam N.H."/>
            <person name="Butts T."/>
            <person name="Ferrier D.E.K."/>
            <person name="Furlong R.F."/>
            <person name="Hellsten U."/>
            <person name="Kawashima T."/>
            <person name="Robinson-Rechavi M."/>
            <person name="Shoguchi E."/>
            <person name="Terry A."/>
            <person name="Yu J.-K."/>
            <person name="Benito-Gutierrez E.L."/>
            <person name="Dubchak I."/>
            <person name="Garcia-Fernandez J."/>
            <person name="Gibson-Brown J.J."/>
            <person name="Grigoriev I.V."/>
            <person name="Horton A.C."/>
            <person name="de Jong P.J."/>
            <person name="Jurka J."/>
            <person name="Kapitonov V.V."/>
            <person name="Kohara Y."/>
            <person name="Kuroki Y."/>
            <person name="Lindquist E."/>
            <person name="Lucas S."/>
            <person name="Osoegawa K."/>
            <person name="Pennacchio L.A."/>
            <person name="Salamov A.A."/>
            <person name="Satou Y."/>
            <person name="Sauka-Spengler T."/>
            <person name="Schmutz J."/>
            <person name="Shin-I T."/>
            <person name="Toyoda A."/>
            <person name="Bronner-Fraser M."/>
            <person name="Fujiyama A."/>
            <person name="Holland L.Z."/>
            <person name="Holland P.W.H."/>
            <person name="Satoh N."/>
            <person name="Rokhsar D.S."/>
        </authorList>
    </citation>
    <scope>NUCLEOTIDE SEQUENCE [LARGE SCALE GENOMIC DNA]</scope>
    <source>
        <strain evidence="2">S238N-H82</strain>
        <tissue evidence="2">Testes</tissue>
    </source>
</reference>
<dbReference type="PROSITE" id="PS51065">
    <property type="entry name" value="NHR"/>
    <property type="match status" value="1"/>
</dbReference>
<dbReference type="InterPro" id="IPR037962">
    <property type="entry name" value="Neuralized"/>
</dbReference>